<reference evidence="2" key="1">
    <citation type="journal article" date="2014" name="PLoS Negl. Trop. Dis.">
        <title>An updated insight into the Sialotranscriptome of Triatoma infestans: developmental stage and geographic variations.</title>
        <authorList>
            <person name="Schwarz A."/>
            <person name="Medrano-Mercado N."/>
            <person name="Schaub G.A."/>
            <person name="Struchiner C.J."/>
            <person name="Bargues M.D."/>
            <person name="Levy M.Z."/>
            <person name="Ribeiro J.M."/>
        </authorList>
    </citation>
    <scope>NUCLEOTIDE SEQUENCE</scope>
    <source>
        <strain evidence="2">Chile</strain>
        <tissue evidence="2">Salivary glands</tissue>
    </source>
</reference>
<evidence type="ECO:0000313" key="2">
    <source>
        <dbReference type="EMBL" id="JAC15713.1"/>
    </source>
</evidence>
<organism evidence="2">
    <name type="scientific">Triatoma infestans</name>
    <name type="common">Assassin bug</name>
    <dbReference type="NCBI Taxonomy" id="30076"/>
    <lineage>
        <taxon>Eukaryota</taxon>
        <taxon>Metazoa</taxon>
        <taxon>Ecdysozoa</taxon>
        <taxon>Arthropoda</taxon>
        <taxon>Hexapoda</taxon>
        <taxon>Insecta</taxon>
        <taxon>Pterygota</taxon>
        <taxon>Neoptera</taxon>
        <taxon>Paraneoptera</taxon>
        <taxon>Hemiptera</taxon>
        <taxon>Heteroptera</taxon>
        <taxon>Panheteroptera</taxon>
        <taxon>Cimicomorpha</taxon>
        <taxon>Reduviidae</taxon>
        <taxon>Triatominae</taxon>
        <taxon>Triatoma</taxon>
    </lineage>
</organism>
<protein>
    <submittedName>
        <fullName evidence="2">Putative secreted protein</fullName>
    </submittedName>
</protein>
<proteinExistence type="evidence at transcript level"/>
<dbReference type="AlphaFoldDB" id="A0A023F386"/>
<keyword evidence="1" id="KW-0732">Signal</keyword>
<feature type="non-terminal residue" evidence="2">
    <location>
        <position position="69"/>
    </location>
</feature>
<dbReference type="Gene3D" id="3.30.870.10">
    <property type="entry name" value="Endonuclease Chain A"/>
    <property type="match status" value="1"/>
</dbReference>
<evidence type="ECO:0000256" key="1">
    <source>
        <dbReference type="SAM" id="SignalP"/>
    </source>
</evidence>
<feature type="chain" id="PRO_5001514611" evidence="1">
    <location>
        <begin position="20"/>
        <end position="69"/>
    </location>
</feature>
<sequence length="69" mass="8237">MLHLVFLFMEIRLLFLVKAEIFQNINFLRCAVHLALDLLQVSILHKPEEFYDTLLERCEKAKFRIMLAS</sequence>
<feature type="signal peptide" evidence="1">
    <location>
        <begin position="1"/>
        <end position="19"/>
    </location>
</feature>
<name>A0A023F386_TRIIF</name>
<accession>A0A023F386</accession>
<dbReference type="EMBL" id="GBBI01002999">
    <property type="protein sequence ID" value="JAC15713.1"/>
    <property type="molecule type" value="mRNA"/>
</dbReference>